<protein>
    <submittedName>
        <fullName evidence="11">Putative HC-toxin efflux carrier TOXA</fullName>
    </submittedName>
</protein>
<dbReference type="EMBL" id="JPOX01000002">
    <property type="protein sequence ID" value="KFX52864.1"/>
    <property type="molecule type" value="Genomic_DNA"/>
</dbReference>
<feature type="transmembrane region" description="Helical" evidence="9">
    <location>
        <begin position="219"/>
        <end position="242"/>
    </location>
</feature>
<evidence type="ECO:0000256" key="2">
    <source>
        <dbReference type="ARBA" id="ARBA00007520"/>
    </source>
</evidence>
<dbReference type="InterPro" id="IPR011701">
    <property type="entry name" value="MFS"/>
</dbReference>
<dbReference type="HOGENOM" id="CLU_000960_22_1_1"/>
<dbReference type="Gene3D" id="1.20.1720.10">
    <property type="entry name" value="Multidrug resistance protein D"/>
    <property type="match status" value="1"/>
</dbReference>
<feature type="transmembrane region" description="Helical" evidence="9">
    <location>
        <begin position="332"/>
        <end position="353"/>
    </location>
</feature>
<dbReference type="Pfam" id="PF07690">
    <property type="entry name" value="MFS_1"/>
    <property type="match status" value="1"/>
</dbReference>
<dbReference type="GO" id="GO:0022857">
    <property type="term" value="F:transmembrane transporter activity"/>
    <property type="evidence" value="ECO:0007669"/>
    <property type="project" value="InterPro"/>
</dbReference>
<sequence>MLSLNTERSKGTTGDSLELTDVLKNGTLSTLANEDICEKNDSSTSGSRETVGRAKDDTNYPKGAKMFLIVVSLCLAVFLMALDNSVITTAIPKITDDFGSVLDVGWYGSAYLLTTASLQLIFGKIYTFWSIKLVFLSTIAVFELGSLICAVAPSSTAFIVGRAIAGSGSAGIFSGALLIITHTSPLAKRPTYIGLAGGMYGIASVAGPIIGGVLTDNVSWRWCFYINLPLGGVTALAIWLILKDPQRDVPTLQTWMDRIRVLDPIGTLIFLPAMVCLLLTLQWGGSKYSWNDGRIIALLVLSGVLIIAFLLIQLRLQEAATVPPRIFRNRSVWAGCLYGFCTSSAFFLVIYYIPIWFQAIQGVSAIESGIRNLPMMISTILMSIMVGGLVTALGYYTPFMIAAAILSSVGAGLVSTFAVHTSSGKWIGYQILFGIGYGLGSRQPLVAVQAALETKDIPIGTSIIMFLQTLGGMIFVSIGNSIFTNSLVNSLAHNVPSVNPTIITTTGATDIKNIVSAEELPKVLIAYNHALDQAFLAAAAMAALSVFGSVLVPWLSVKQNYHEVDEPVNETTSK</sequence>
<comment type="subcellular location">
    <subcellularLocation>
        <location evidence="1">Cell membrane</location>
        <topology evidence="1">Multi-pass membrane protein</topology>
    </subcellularLocation>
</comment>
<dbReference type="FunFam" id="1.20.1250.20:FF:000196">
    <property type="entry name" value="MFS toxin efflux pump (AflT)"/>
    <property type="match status" value="1"/>
</dbReference>
<dbReference type="FunFam" id="1.20.1720.10:FF:000012">
    <property type="entry name" value="MFS toxin efflux pump (AflT)"/>
    <property type="match status" value="1"/>
</dbReference>
<feature type="transmembrane region" description="Helical" evidence="9">
    <location>
        <begin position="262"/>
        <end position="283"/>
    </location>
</feature>
<comment type="similarity">
    <text evidence="2">Belongs to the major facilitator superfamily. TCR/Tet family.</text>
</comment>
<evidence type="ECO:0000313" key="11">
    <source>
        <dbReference type="EMBL" id="KFX52864.1"/>
    </source>
</evidence>
<feature type="transmembrane region" description="Helical" evidence="9">
    <location>
        <begin position="457"/>
        <end position="478"/>
    </location>
</feature>
<evidence type="ECO:0000256" key="5">
    <source>
        <dbReference type="ARBA" id="ARBA00022692"/>
    </source>
</evidence>
<proteinExistence type="inferred from homology"/>
<feature type="transmembrane region" description="Helical" evidence="9">
    <location>
        <begin position="104"/>
        <end position="122"/>
    </location>
</feature>
<dbReference type="eggNOG" id="KOG0254">
    <property type="taxonomic scope" value="Eukaryota"/>
</dbReference>
<dbReference type="GO" id="GO:0005886">
    <property type="term" value="C:plasma membrane"/>
    <property type="evidence" value="ECO:0007669"/>
    <property type="project" value="UniProtKB-SubCell"/>
</dbReference>
<dbReference type="FunFam" id="1.20.1250.20:FF:000489">
    <property type="entry name" value="MFS general substrate transporter"/>
    <property type="match status" value="1"/>
</dbReference>
<evidence type="ECO:0000256" key="7">
    <source>
        <dbReference type="ARBA" id="ARBA00023136"/>
    </source>
</evidence>
<evidence type="ECO:0000256" key="9">
    <source>
        <dbReference type="SAM" id="Phobius"/>
    </source>
</evidence>
<dbReference type="PRINTS" id="PR01036">
    <property type="entry name" value="TCRTETB"/>
</dbReference>
<organism evidence="11">
    <name type="scientific">Talaromyces marneffei PM1</name>
    <dbReference type="NCBI Taxonomy" id="1077442"/>
    <lineage>
        <taxon>Eukaryota</taxon>
        <taxon>Fungi</taxon>
        <taxon>Dikarya</taxon>
        <taxon>Ascomycota</taxon>
        <taxon>Pezizomycotina</taxon>
        <taxon>Eurotiomycetes</taxon>
        <taxon>Eurotiomycetidae</taxon>
        <taxon>Eurotiales</taxon>
        <taxon>Trichocomaceae</taxon>
        <taxon>Talaromyces</taxon>
        <taxon>Talaromyces sect. Talaromyces</taxon>
    </lineage>
</organism>
<dbReference type="CDD" id="cd17502">
    <property type="entry name" value="MFS_Azr1_MDR_like"/>
    <property type="match status" value="1"/>
</dbReference>
<dbReference type="Gene3D" id="1.20.1250.20">
    <property type="entry name" value="MFS general substrate transporter like domains"/>
    <property type="match status" value="1"/>
</dbReference>
<dbReference type="InterPro" id="IPR036259">
    <property type="entry name" value="MFS_trans_sf"/>
</dbReference>
<keyword evidence="3" id="KW-0813">Transport</keyword>
<feature type="transmembrane region" description="Helical" evidence="9">
    <location>
        <begin position="67"/>
        <end position="92"/>
    </location>
</feature>
<evidence type="ECO:0000256" key="3">
    <source>
        <dbReference type="ARBA" id="ARBA00022448"/>
    </source>
</evidence>
<dbReference type="InterPro" id="IPR020846">
    <property type="entry name" value="MFS_dom"/>
</dbReference>
<keyword evidence="5 9" id="KW-0812">Transmembrane</keyword>
<dbReference type="AlphaFoldDB" id="A0A093VS73"/>
<evidence type="ECO:0000256" key="4">
    <source>
        <dbReference type="ARBA" id="ARBA00022475"/>
    </source>
</evidence>
<feature type="transmembrane region" description="Helical" evidence="9">
    <location>
        <begin position="134"/>
        <end position="153"/>
    </location>
</feature>
<dbReference type="PANTHER" id="PTHR23501">
    <property type="entry name" value="MAJOR FACILITATOR SUPERFAMILY"/>
    <property type="match status" value="1"/>
</dbReference>
<keyword evidence="7 9" id="KW-0472">Membrane</keyword>
<keyword evidence="8" id="KW-0325">Glycoprotein</keyword>
<feature type="transmembrane region" description="Helical" evidence="9">
    <location>
        <begin position="373"/>
        <end position="392"/>
    </location>
</feature>
<feature type="transmembrane region" description="Helical" evidence="9">
    <location>
        <begin position="295"/>
        <end position="312"/>
    </location>
</feature>
<accession>A0A093VS73</accession>
<feature type="transmembrane region" description="Helical" evidence="9">
    <location>
        <begin position="399"/>
        <end position="420"/>
    </location>
</feature>
<name>A0A093VS73_TALMA</name>
<evidence type="ECO:0000256" key="1">
    <source>
        <dbReference type="ARBA" id="ARBA00004651"/>
    </source>
</evidence>
<evidence type="ECO:0000256" key="6">
    <source>
        <dbReference type="ARBA" id="ARBA00022989"/>
    </source>
</evidence>
<feature type="transmembrane region" description="Helical" evidence="9">
    <location>
        <begin position="534"/>
        <end position="555"/>
    </location>
</feature>
<keyword evidence="4" id="KW-1003">Cell membrane</keyword>
<dbReference type="SUPFAM" id="SSF103473">
    <property type="entry name" value="MFS general substrate transporter"/>
    <property type="match status" value="1"/>
</dbReference>
<evidence type="ECO:0000259" key="10">
    <source>
        <dbReference type="PROSITE" id="PS50850"/>
    </source>
</evidence>
<feature type="domain" description="Major facilitator superfamily (MFS) profile" evidence="10">
    <location>
        <begin position="69"/>
        <end position="557"/>
    </location>
</feature>
<comment type="caution">
    <text evidence="11">The sequence shown here is derived from an EMBL/GenBank/DDBJ whole genome shotgun (WGS) entry which is preliminary data.</text>
</comment>
<keyword evidence="6 9" id="KW-1133">Transmembrane helix</keyword>
<dbReference type="PROSITE" id="PS50850">
    <property type="entry name" value="MFS"/>
    <property type="match status" value="1"/>
</dbReference>
<feature type="transmembrane region" description="Helical" evidence="9">
    <location>
        <begin position="192"/>
        <end position="213"/>
    </location>
</feature>
<gene>
    <name evidence="11" type="ORF">GQ26_0022550</name>
</gene>
<feature type="transmembrane region" description="Helical" evidence="9">
    <location>
        <begin position="159"/>
        <end position="180"/>
    </location>
</feature>
<reference evidence="11" key="1">
    <citation type="journal article" date="2014" name="PLoS Genet.">
        <title>Signature Gene Expression Reveals Novel Clues to the Molecular Mechanisms of Dimorphic Transition in Penicillium marneffei.</title>
        <authorList>
            <person name="Yang E."/>
            <person name="Wang G."/>
            <person name="Cai J."/>
            <person name="Woo P.C."/>
            <person name="Lau S.K."/>
            <person name="Yuen K.-Y."/>
            <person name="Chow W.-N."/>
            <person name="Lin X."/>
        </authorList>
    </citation>
    <scope>NUCLEOTIDE SEQUENCE [LARGE SCALE GENOMIC DNA]</scope>
    <source>
        <strain evidence="11">PM1</strain>
    </source>
</reference>
<evidence type="ECO:0000256" key="8">
    <source>
        <dbReference type="ARBA" id="ARBA00023180"/>
    </source>
</evidence>
<dbReference type="PANTHER" id="PTHR23501:SF199">
    <property type="entry name" value="MFS EFFLUX TRANSPORTER INPD-RELATED"/>
    <property type="match status" value="1"/>
</dbReference>